<proteinExistence type="predicted"/>
<evidence type="ECO:0000313" key="2">
    <source>
        <dbReference type="Proteomes" id="UP000277236"/>
    </source>
</evidence>
<dbReference type="EMBL" id="RBRE01000060">
    <property type="protein sequence ID" value="RMQ44339.1"/>
    <property type="molecule type" value="Genomic_DNA"/>
</dbReference>
<comment type="caution">
    <text evidence="1">The sequence shown here is derived from an EMBL/GenBank/DDBJ whole genome shotgun (WGS) entry which is preliminary data.</text>
</comment>
<gene>
    <name evidence="1" type="ORF">ALQ04_02164</name>
</gene>
<organism evidence="1 2">
    <name type="scientific">Pseudomonas cichorii</name>
    <dbReference type="NCBI Taxonomy" id="36746"/>
    <lineage>
        <taxon>Bacteria</taxon>
        <taxon>Pseudomonadati</taxon>
        <taxon>Pseudomonadota</taxon>
        <taxon>Gammaproteobacteria</taxon>
        <taxon>Pseudomonadales</taxon>
        <taxon>Pseudomonadaceae</taxon>
        <taxon>Pseudomonas</taxon>
    </lineage>
</organism>
<dbReference type="Gene3D" id="1.20.1290.10">
    <property type="entry name" value="AhpD-like"/>
    <property type="match status" value="1"/>
</dbReference>
<dbReference type="Proteomes" id="UP000277236">
    <property type="component" value="Unassembled WGS sequence"/>
</dbReference>
<dbReference type="InterPro" id="IPR029032">
    <property type="entry name" value="AhpD-like"/>
</dbReference>
<evidence type="ECO:0000313" key="1">
    <source>
        <dbReference type="EMBL" id="RMQ44339.1"/>
    </source>
</evidence>
<accession>A0A3M4LS71</accession>
<name>A0A3M4LS71_PSECI</name>
<protein>
    <recommendedName>
        <fullName evidence="3">CMD domain protein</fullName>
    </recommendedName>
</protein>
<sequence length="194" mass="20677">MRIRLESRADALCQTIAGVDMTSTVEPGTDVLDSLLGIAPGTDLYKVRHARDKVVAATQGSHELFFDPGLQDNLSLAERLLVAYYVCRLTPQALLADYYLEQLQAQAVDPALIAAIDHGAIASLDAVRLQAILGFTRTLIESPVEGDRAALQTLQDAGLSSSEIVVLAQLIAFLSYQVRLAAGLGALSTLGEAQ</sequence>
<dbReference type="NCBIfam" id="TIGR04029">
    <property type="entry name" value="CMD_Avi_7170"/>
    <property type="match status" value="1"/>
</dbReference>
<dbReference type="AlphaFoldDB" id="A0A3M4LS71"/>
<dbReference type="SUPFAM" id="SSF69118">
    <property type="entry name" value="AhpD-like"/>
    <property type="match status" value="1"/>
</dbReference>
<reference evidence="1 2" key="1">
    <citation type="submission" date="2018-08" db="EMBL/GenBank/DDBJ databases">
        <title>Recombination of ecologically and evolutionarily significant loci maintains genetic cohesion in the Pseudomonas syringae species complex.</title>
        <authorList>
            <person name="Dillon M."/>
            <person name="Thakur S."/>
            <person name="Almeida R.N.D."/>
            <person name="Weir B.S."/>
            <person name="Guttman D.S."/>
        </authorList>
    </citation>
    <scope>NUCLEOTIDE SEQUENCE [LARGE SCALE GENOMIC DNA]</scope>
    <source>
        <strain evidence="1 2">ICMP 3353</strain>
    </source>
</reference>
<evidence type="ECO:0008006" key="3">
    <source>
        <dbReference type="Google" id="ProtNLM"/>
    </source>
</evidence>
<dbReference type="InterPro" id="IPR023982">
    <property type="entry name" value="CHP04029_CMD-like"/>
</dbReference>